<accession>A0A4Q1REB6</accession>
<gene>
    <name evidence="1" type="primary">hxsD</name>
    <name evidence="1" type="ORF">ETP43_00540</name>
</gene>
<evidence type="ECO:0000313" key="1">
    <source>
        <dbReference type="EMBL" id="RXS73884.1"/>
    </source>
</evidence>
<evidence type="ECO:0000313" key="2">
    <source>
        <dbReference type="Proteomes" id="UP000290106"/>
    </source>
</evidence>
<dbReference type="NCBIfam" id="TIGR03976">
    <property type="entry name" value="chp_LLNDYxLRE"/>
    <property type="match status" value="1"/>
</dbReference>
<protein>
    <submittedName>
        <fullName evidence="1">His-Xaa-Ser system protein HxsD</fullName>
    </submittedName>
</protein>
<dbReference type="Proteomes" id="UP000290106">
    <property type="component" value="Unassembled WGS sequence"/>
</dbReference>
<organism evidence="1 2">
    <name type="scientific">Blautia faecicola</name>
    <dbReference type="NCBI Taxonomy" id="2509240"/>
    <lineage>
        <taxon>Bacteria</taxon>
        <taxon>Bacillati</taxon>
        <taxon>Bacillota</taxon>
        <taxon>Clostridia</taxon>
        <taxon>Lachnospirales</taxon>
        <taxon>Lachnospiraceae</taxon>
        <taxon>Blautia</taxon>
    </lineage>
</organism>
<dbReference type="AlphaFoldDB" id="A0A4Q1REB6"/>
<dbReference type="EMBL" id="SDKC01000001">
    <property type="protein sequence ID" value="RXS73884.1"/>
    <property type="molecule type" value="Genomic_DNA"/>
</dbReference>
<proteinExistence type="predicted"/>
<dbReference type="InterPro" id="IPR023974">
    <property type="entry name" value="HxsD"/>
</dbReference>
<name>A0A4Q1REB6_9FIRM</name>
<dbReference type="RefSeq" id="WP_129256749.1">
    <property type="nucleotide sequence ID" value="NZ_SDKC01000001.1"/>
</dbReference>
<sequence>MRQLKYNRELYSKIALIKSAYNFTDRAYIHLDADRDYYYVSLSKKEGKQEVTDEEFENEILAQSARHEIYLQTKNIRELMLARAVATSVVAAGDEELESDSEIAQEFSEDEILKDWFDADE</sequence>
<comment type="caution">
    <text evidence="1">The sequence shown here is derived from an EMBL/GenBank/DDBJ whole genome shotgun (WGS) entry which is preliminary data.</text>
</comment>
<reference evidence="1 2" key="1">
    <citation type="submission" date="2019-01" db="EMBL/GenBank/DDBJ databases">
        <title>Blautia sp. nov. KGMB01111 isolated human feces.</title>
        <authorList>
            <person name="Park J.-E."/>
            <person name="Kim J.-S."/>
            <person name="Park S.-H."/>
        </authorList>
    </citation>
    <scope>NUCLEOTIDE SEQUENCE [LARGE SCALE GENOMIC DNA]</scope>
    <source>
        <strain evidence="1 2">KGMB01111</strain>
    </source>
</reference>
<dbReference type="OrthoDB" id="2003964at2"/>
<keyword evidence="2" id="KW-1185">Reference proteome</keyword>